<keyword evidence="1" id="KW-0808">Transferase</keyword>
<dbReference type="GO" id="GO:0006488">
    <property type="term" value="P:dolichol-linked oligosaccharide biosynthetic process"/>
    <property type="evidence" value="ECO:0007669"/>
    <property type="project" value="InterPro"/>
</dbReference>
<protein>
    <submittedName>
        <fullName evidence="1">UDP-N-acetylglucosamine--LPS N-acetylglucosamine transferase</fullName>
    </submittedName>
</protein>
<dbReference type="Gene3D" id="3.40.50.2000">
    <property type="entry name" value="Glycogen Phosphorylase B"/>
    <property type="match status" value="1"/>
</dbReference>
<dbReference type="GO" id="GO:0016740">
    <property type="term" value="F:transferase activity"/>
    <property type="evidence" value="ECO:0007669"/>
    <property type="project" value="UniProtKB-KW"/>
</dbReference>
<proteinExistence type="predicted"/>
<dbReference type="AlphaFoldDB" id="A0A5B0WUH8"/>
<accession>A0A5B0WUH8</accession>
<dbReference type="InterPro" id="IPR013969">
    <property type="entry name" value="Oligosacch_biosynth_Alg14"/>
</dbReference>
<dbReference type="SUPFAM" id="SSF53756">
    <property type="entry name" value="UDP-Glycosyltransferase/glycogen phosphorylase"/>
    <property type="match status" value="1"/>
</dbReference>
<dbReference type="RefSeq" id="WP_149611856.1">
    <property type="nucleotide sequence ID" value="NZ_VTUX01000006.1"/>
</dbReference>
<gene>
    <name evidence="1" type="ORF">F0M18_12840</name>
</gene>
<organism evidence="1 2">
    <name type="scientific">Pseudohalioglobus sediminis</name>
    <dbReference type="NCBI Taxonomy" id="2606449"/>
    <lineage>
        <taxon>Bacteria</taxon>
        <taxon>Pseudomonadati</taxon>
        <taxon>Pseudomonadota</taxon>
        <taxon>Gammaproteobacteria</taxon>
        <taxon>Cellvibrionales</taxon>
        <taxon>Halieaceae</taxon>
        <taxon>Pseudohalioglobus</taxon>
    </lineage>
</organism>
<dbReference type="Pfam" id="PF08660">
    <property type="entry name" value="Alg14"/>
    <property type="match status" value="1"/>
</dbReference>
<evidence type="ECO:0000313" key="2">
    <source>
        <dbReference type="Proteomes" id="UP000323708"/>
    </source>
</evidence>
<sequence length="172" mass="19534">MGSDLHKKRVLAVSSSGGHWVQLMRFRPAFDGCDVAYMTTEPGCREEVLTYATERSLPTPRFYRTVIANRWNKLAQIRVVFDVLRVIVRERPDVVISTGSSLGFFALRIGKLFSAKTLWIDSIANAEQLSFSGQQILKHADVCLTQWPEVAEGDGQRYKPDDRRPEYWGAVI</sequence>
<evidence type="ECO:0000313" key="1">
    <source>
        <dbReference type="EMBL" id="KAA1189955.1"/>
    </source>
</evidence>
<name>A0A5B0WUH8_9GAMM</name>
<reference evidence="1 2" key="1">
    <citation type="submission" date="2019-09" db="EMBL/GenBank/DDBJ databases">
        <authorList>
            <person name="Chen X.-Y."/>
        </authorList>
    </citation>
    <scope>NUCLEOTIDE SEQUENCE [LARGE SCALE GENOMIC DNA]</scope>
    <source>
        <strain evidence="1 2">NY5</strain>
    </source>
</reference>
<dbReference type="Proteomes" id="UP000323708">
    <property type="component" value="Unassembled WGS sequence"/>
</dbReference>
<dbReference type="EMBL" id="VTUX01000006">
    <property type="protein sequence ID" value="KAA1189955.1"/>
    <property type="molecule type" value="Genomic_DNA"/>
</dbReference>
<comment type="caution">
    <text evidence="1">The sequence shown here is derived from an EMBL/GenBank/DDBJ whole genome shotgun (WGS) entry which is preliminary data.</text>
</comment>
<keyword evidence="2" id="KW-1185">Reference proteome</keyword>